<protein>
    <submittedName>
        <fullName evidence="2">Uncharacterized protein</fullName>
    </submittedName>
</protein>
<dbReference type="HOGENOM" id="CLU_2868760_0_0_1"/>
<organism evidence="2">
    <name type="scientific">Rhizophagus irregularis (strain DAOM 181602 / DAOM 197198 / MUCL 43194)</name>
    <name type="common">Arbuscular mycorrhizal fungus</name>
    <name type="synonym">Glomus intraradices</name>
    <dbReference type="NCBI Taxonomy" id="747089"/>
    <lineage>
        <taxon>Eukaryota</taxon>
        <taxon>Fungi</taxon>
        <taxon>Fungi incertae sedis</taxon>
        <taxon>Mucoromycota</taxon>
        <taxon>Glomeromycotina</taxon>
        <taxon>Glomeromycetes</taxon>
        <taxon>Glomerales</taxon>
        <taxon>Glomeraceae</taxon>
        <taxon>Rhizophagus</taxon>
    </lineage>
</organism>
<feature type="compositionally biased region" description="Basic and acidic residues" evidence="1">
    <location>
        <begin position="1"/>
        <end position="11"/>
    </location>
</feature>
<evidence type="ECO:0000313" key="2">
    <source>
        <dbReference type="EMBL" id="ESA03422.1"/>
    </source>
</evidence>
<evidence type="ECO:0000256" key="1">
    <source>
        <dbReference type="SAM" id="MobiDB-lite"/>
    </source>
</evidence>
<gene>
    <name evidence="2" type="ORF">GLOINDRAFT_241592</name>
</gene>
<dbReference type="VEuPathDB" id="FungiDB:RhiirFUN_010863"/>
<dbReference type="EMBL" id="KI295024">
    <property type="protein sequence ID" value="ESA03422.1"/>
    <property type="molecule type" value="Genomic_DNA"/>
</dbReference>
<reference evidence="2" key="1">
    <citation type="submission" date="2013-07" db="EMBL/GenBank/DDBJ databases">
        <title>The genome of an arbuscular mycorrhizal fungus provides insights into the evolution of the oldest plant symbiosis.</title>
        <authorList>
            <consortium name="DOE Joint Genome Institute"/>
            <person name="Tisserant E."/>
            <person name="Malbreil M."/>
            <person name="Kuo A."/>
            <person name="Kohler A."/>
            <person name="Symeonidi A."/>
            <person name="Balestrini R."/>
            <person name="Charron P."/>
            <person name="Duensing N."/>
            <person name="Frei-dit-Frey N."/>
            <person name="Gianinazzi-Pearson V."/>
            <person name="Gilbert B."/>
            <person name="Handa Y."/>
            <person name="Hijri M."/>
            <person name="Kaul R."/>
            <person name="Kawaguchi M."/>
            <person name="Krajinski F."/>
            <person name="Lammers P."/>
            <person name="Lapierre D."/>
            <person name="Masclaux F.G."/>
            <person name="Murat C."/>
            <person name="Morin E."/>
            <person name="Ndikumana S."/>
            <person name="Pagni M."/>
            <person name="Petitpierre D."/>
            <person name="Requena N."/>
            <person name="Rosikiewicz P."/>
            <person name="Riley R."/>
            <person name="Saito K."/>
            <person name="San Clemente H."/>
            <person name="Shapiro H."/>
            <person name="van Tuinen D."/>
            <person name="Becard G."/>
            <person name="Bonfante P."/>
            <person name="Paszkowski U."/>
            <person name="Shachar-Hill Y."/>
            <person name="Young J.P."/>
            <person name="Sanders I.R."/>
            <person name="Henrissat B."/>
            <person name="Rensing S.A."/>
            <person name="Grigoriev I.V."/>
            <person name="Corradi N."/>
            <person name="Roux C."/>
            <person name="Martin F."/>
        </authorList>
    </citation>
    <scope>NUCLEOTIDE SEQUENCE</scope>
    <source>
        <strain evidence="2">DAOM 197198</strain>
    </source>
</reference>
<dbReference type="AlphaFoldDB" id="U9T7P1"/>
<sequence length="64" mass="7413">MEHPRLNDHTETSQTFRPESPRLVEPVSSCIRRSASPSPEIESFIRNKATNFVKFIFSSYTRLS</sequence>
<proteinExistence type="predicted"/>
<accession>U9T7P1</accession>
<name>U9T7P1_RHIID</name>
<feature type="region of interest" description="Disordered" evidence="1">
    <location>
        <begin position="1"/>
        <end position="23"/>
    </location>
</feature>